<dbReference type="AlphaFoldDB" id="B4S9P1"/>
<name>B4S9P1_PROA2</name>
<protein>
    <submittedName>
        <fullName evidence="1">Uncharacterized protein</fullName>
    </submittedName>
</protein>
<proteinExistence type="predicted"/>
<dbReference type="HOGENOM" id="CLU_3357727_0_0_10"/>
<geneLocation type="plasmid" evidence="1 2">
    <name>pPAES01</name>
</geneLocation>
<keyword evidence="2" id="KW-1185">Reference proteome</keyword>
<dbReference type="Proteomes" id="UP000002725">
    <property type="component" value="Plasmid pPAES01"/>
</dbReference>
<dbReference type="EMBL" id="CP001109">
    <property type="protein sequence ID" value="ACF47368.1"/>
    <property type="molecule type" value="Genomic_DNA"/>
</dbReference>
<evidence type="ECO:0000313" key="2">
    <source>
        <dbReference type="Proteomes" id="UP000002725"/>
    </source>
</evidence>
<gene>
    <name evidence="1" type="ordered locus">Paes_2377</name>
</gene>
<keyword evidence="1" id="KW-0614">Plasmid</keyword>
<evidence type="ECO:0000313" key="1">
    <source>
        <dbReference type="EMBL" id="ACF47368.1"/>
    </source>
</evidence>
<sequence length="36" mass="4002">MMKQVEFEAEGIVYKYELPSSSVGSEIILKGSHGKE</sequence>
<dbReference type="KEGG" id="paa:Paes_2377"/>
<reference evidence="1" key="1">
    <citation type="submission" date="2008-06" db="EMBL/GenBank/DDBJ databases">
        <title>Complete sequence of plasmid of Prosthecochloris aestuarii DSM 271.</title>
        <authorList>
            <consortium name="US DOE Joint Genome Institute"/>
            <person name="Lucas S."/>
            <person name="Copeland A."/>
            <person name="Lapidus A."/>
            <person name="Glavina del Rio T."/>
            <person name="Dalin E."/>
            <person name="Tice H."/>
            <person name="Bruce D."/>
            <person name="Goodwin L."/>
            <person name="Pitluck S."/>
            <person name="Schmutz J."/>
            <person name="Larimer F."/>
            <person name="Land M."/>
            <person name="Hauser L."/>
            <person name="Kyrpides N."/>
            <person name="Anderson I."/>
            <person name="Liu Z."/>
            <person name="Li T."/>
            <person name="Zhao F."/>
            <person name="Overmann J."/>
            <person name="Bryant D.A."/>
            <person name="Richardson P."/>
        </authorList>
    </citation>
    <scope>NUCLEOTIDE SEQUENCE [LARGE SCALE GENOMIC DNA]</scope>
    <source>
        <strain evidence="1">DSM 271</strain>
        <plasmid evidence="1">pPAES01</plasmid>
    </source>
</reference>
<organism evidence="1 2">
    <name type="scientific">Prosthecochloris aestuarii (strain DSM 271 / SK 413)</name>
    <dbReference type="NCBI Taxonomy" id="290512"/>
    <lineage>
        <taxon>Bacteria</taxon>
        <taxon>Pseudomonadati</taxon>
        <taxon>Chlorobiota</taxon>
        <taxon>Chlorobiia</taxon>
        <taxon>Chlorobiales</taxon>
        <taxon>Chlorobiaceae</taxon>
        <taxon>Prosthecochloris</taxon>
    </lineage>
</organism>
<accession>B4S9P1</accession>